<sequence length="106" mass="11878">MKHTVYLILLLFFVTVFQLNGKSISASCTLNGVKLYGKVKVVKIGEDFKVEVVRAGEDLKVETGVINPDSCGRWQFVNIGEDFKIRYVDLDSDFKIRHVRSGAGIP</sequence>
<comment type="caution">
    <text evidence="2">The sequence shown here is derived from an EMBL/GenBank/DDBJ whole genome shotgun (WGS) entry which is preliminary data.</text>
</comment>
<reference evidence="2 3" key="1">
    <citation type="submission" date="2013-01" db="EMBL/GenBank/DDBJ databases">
        <authorList>
            <person name="Harkins D.M."/>
            <person name="Durkin A.S."/>
            <person name="Brinkac L.M."/>
            <person name="Haft D.H."/>
            <person name="Selengut J.D."/>
            <person name="Sanka R."/>
            <person name="DePew J."/>
            <person name="Purushe J."/>
            <person name="Tulsiani S.M."/>
            <person name="Graham G.C."/>
            <person name="Burns M.-A."/>
            <person name="Dohnt M.F."/>
            <person name="Smythe L.D."/>
            <person name="McKay D.B."/>
            <person name="Craig S.B."/>
            <person name="Vinetz J.M."/>
            <person name="Sutton G.G."/>
            <person name="Nierman W.C."/>
            <person name="Fouts D.E."/>
        </authorList>
    </citation>
    <scope>NUCLEOTIDE SEQUENCE [LARGE SCALE GENOMIC DNA]</scope>
    <source>
        <strain evidence="2 3">LT2116</strain>
    </source>
</reference>
<proteinExistence type="predicted"/>
<dbReference type="AlphaFoldDB" id="M3GZB0"/>
<feature type="domain" description="7(1) septoil knot" evidence="1">
    <location>
        <begin position="32"/>
        <end position="105"/>
    </location>
</feature>
<evidence type="ECO:0000313" key="3">
    <source>
        <dbReference type="Proteomes" id="UP000011770"/>
    </source>
</evidence>
<evidence type="ECO:0000259" key="1">
    <source>
        <dbReference type="Pfam" id="PF19647"/>
    </source>
</evidence>
<protein>
    <recommendedName>
        <fullName evidence="1">7(1) septoil knot domain-containing protein</fullName>
    </recommendedName>
</protein>
<accession>M3GZB0</accession>
<dbReference type="Proteomes" id="UP000011770">
    <property type="component" value="Unassembled WGS sequence"/>
</dbReference>
<evidence type="ECO:0000313" key="2">
    <source>
        <dbReference type="EMBL" id="EMF82231.1"/>
    </source>
</evidence>
<dbReference type="Pfam" id="PF19647">
    <property type="entry name" value="Septknot"/>
    <property type="match status" value="1"/>
</dbReference>
<name>M3GZB0_9LEPT</name>
<gene>
    <name evidence="2" type="ORF">LEP1GSC188_3416</name>
</gene>
<organism evidence="2 3">
    <name type="scientific">Leptospira weilii serovar Topaz str. LT2116</name>
    <dbReference type="NCBI Taxonomy" id="1088540"/>
    <lineage>
        <taxon>Bacteria</taxon>
        <taxon>Pseudomonadati</taxon>
        <taxon>Spirochaetota</taxon>
        <taxon>Spirochaetia</taxon>
        <taxon>Leptospirales</taxon>
        <taxon>Leptospiraceae</taxon>
        <taxon>Leptospira</taxon>
    </lineage>
</organism>
<dbReference type="EMBL" id="AHOR02000026">
    <property type="protein sequence ID" value="EMF82231.1"/>
    <property type="molecule type" value="Genomic_DNA"/>
</dbReference>
<dbReference type="InterPro" id="IPR046148">
    <property type="entry name" value="Septknot"/>
</dbReference>